<evidence type="ECO:0000313" key="7">
    <source>
        <dbReference type="EMBL" id="MEP0863213.1"/>
    </source>
</evidence>
<evidence type="ECO:0000259" key="6">
    <source>
        <dbReference type="PROSITE" id="PS51462"/>
    </source>
</evidence>
<dbReference type="PANTHER" id="PTHR21340:SF0">
    <property type="entry name" value="BIS(5'-NUCLEOSYL)-TETRAPHOSPHATASE [ASYMMETRICAL]"/>
    <property type="match status" value="1"/>
</dbReference>
<evidence type="ECO:0000256" key="1">
    <source>
        <dbReference type="ARBA" id="ARBA00005582"/>
    </source>
</evidence>
<comment type="caution">
    <text evidence="7">The sequence shown here is derived from an EMBL/GenBank/DDBJ whole genome shotgun (WGS) entry which is preliminary data.</text>
</comment>
<dbReference type="Gene3D" id="3.90.79.10">
    <property type="entry name" value="Nucleoside Triphosphate Pyrophosphohydrolase"/>
    <property type="match status" value="1"/>
</dbReference>
<comment type="similarity">
    <text evidence="1">Belongs to the Nudix hydrolase family.</text>
</comment>
<proteinExistence type="inferred from homology"/>
<dbReference type="Proteomes" id="UP001442494">
    <property type="component" value="Unassembled WGS sequence"/>
</dbReference>
<dbReference type="Pfam" id="PF00293">
    <property type="entry name" value="NUDIX"/>
    <property type="match status" value="1"/>
</dbReference>
<accession>A0ABV0JIF3</accession>
<dbReference type="PANTHER" id="PTHR21340">
    <property type="entry name" value="DIADENOSINE 5,5-P1,P4-TETRAPHOSPHATE PYROPHOSPHOHYDROLASE MUTT"/>
    <property type="match status" value="1"/>
</dbReference>
<protein>
    <recommendedName>
        <fullName evidence="2">Bis(5'-nucleosyl)-tetraphosphatase [asymmetrical]</fullName>
    </recommendedName>
    <alternativeName>
        <fullName evidence="5">Diadenosine 5',5'''-P1,P4-tetraphosphate asymmetrical hydrolase</fullName>
    </alternativeName>
</protein>
<evidence type="ECO:0000256" key="4">
    <source>
        <dbReference type="ARBA" id="ARBA00022801"/>
    </source>
</evidence>
<gene>
    <name evidence="7" type="ORF">NDI37_01875</name>
</gene>
<name>A0ABV0JIF3_9CYAN</name>
<dbReference type="InterPro" id="IPR000086">
    <property type="entry name" value="NUDIX_hydrolase_dom"/>
</dbReference>
<dbReference type="SUPFAM" id="SSF55811">
    <property type="entry name" value="Nudix"/>
    <property type="match status" value="1"/>
</dbReference>
<dbReference type="InterPro" id="IPR051325">
    <property type="entry name" value="Nudix_hydrolase_domain"/>
</dbReference>
<dbReference type="EMBL" id="JAMPKK010000002">
    <property type="protein sequence ID" value="MEP0863213.1"/>
    <property type="molecule type" value="Genomic_DNA"/>
</dbReference>
<reference evidence="7 8" key="1">
    <citation type="submission" date="2022-04" db="EMBL/GenBank/DDBJ databases">
        <title>Positive selection, recombination, and allopatry shape intraspecific diversity of widespread and dominant cyanobacteria.</title>
        <authorList>
            <person name="Wei J."/>
            <person name="Shu W."/>
            <person name="Hu C."/>
        </authorList>
    </citation>
    <scope>NUCLEOTIDE SEQUENCE [LARGE SCALE GENOMIC DNA]</scope>
    <source>
        <strain evidence="7 8">GB2-A5</strain>
    </source>
</reference>
<evidence type="ECO:0000256" key="5">
    <source>
        <dbReference type="ARBA" id="ARBA00032644"/>
    </source>
</evidence>
<dbReference type="InterPro" id="IPR015797">
    <property type="entry name" value="NUDIX_hydrolase-like_dom_sf"/>
</dbReference>
<sequence>MRDRAQHTLKSKNILNMRQVKSCGVIVIRREPRLSFLLMQHTHRYDLPKGHIEFGEDEWGCAIRELYEETGIAASDLDFDPQFRFSHSYQLRYKRYGGETVNKTVVIFLGWLKHEVNVICSEHGNFTWVEWNPPHAIQKQTIDALLEQLNLYFMEDESRIFR</sequence>
<evidence type="ECO:0000313" key="8">
    <source>
        <dbReference type="Proteomes" id="UP001442494"/>
    </source>
</evidence>
<keyword evidence="8" id="KW-1185">Reference proteome</keyword>
<dbReference type="CDD" id="cd03428">
    <property type="entry name" value="NUDIX_Ap4A_Nudt2"/>
    <property type="match status" value="1"/>
</dbReference>
<evidence type="ECO:0000256" key="3">
    <source>
        <dbReference type="ARBA" id="ARBA00022741"/>
    </source>
</evidence>
<dbReference type="PROSITE" id="PS51462">
    <property type="entry name" value="NUDIX"/>
    <property type="match status" value="1"/>
</dbReference>
<evidence type="ECO:0000256" key="2">
    <source>
        <dbReference type="ARBA" id="ARBA00018911"/>
    </source>
</evidence>
<dbReference type="InterPro" id="IPR020084">
    <property type="entry name" value="NUDIX_hydrolase_CS"/>
</dbReference>
<keyword evidence="4" id="KW-0378">Hydrolase</keyword>
<keyword evidence="3" id="KW-0547">Nucleotide-binding</keyword>
<organism evidence="7 8">
    <name type="scientific">Funiculus sociatus GB2-A5</name>
    <dbReference type="NCBI Taxonomy" id="2933946"/>
    <lineage>
        <taxon>Bacteria</taxon>
        <taxon>Bacillati</taxon>
        <taxon>Cyanobacteriota</taxon>
        <taxon>Cyanophyceae</taxon>
        <taxon>Coleofasciculales</taxon>
        <taxon>Coleofasciculaceae</taxon>
        <taxon>Funiculus</taxon>
    </lineage>
</organism>
<feature type="domain" description="Nudix hydrolase" evidence="6">
    <location>
        <begin position="18"/>
        <end position="151"/>
    </location>
</feature>
<dbReference type="PROSITE" id="PS00893">
    <property type="entry name" value="NUDIX_BOX"/>
    <property type="match status" value="1"/>
</dbReference>
<dbReference type="InterPro" id="IPR003565">
    <property type="entry name" value="Tetra_PHTase"/>
</dbReference>